<dbReference type="GO" id="GO:0016829">
    <property type="term" value="F:lyase activity"/>
    <property type="evidence" value="ECO:0007669"/>
    <property type="project" value="UniProtKB-KW"/>
</dbReference>
<dbReference type="OrthoDB" id="9802667at2"/>
<evidence type="ECO:0000313" key="7">
    <source>
        <dbReference type="Proteomes" id="UP000239576"/>
    </source>
</evidence>
<proteinExistence type="inferred from homology"/>
<gene>
    <name evidence="6" type="ORF">C7B82_15060</name>
</gene>
<evidence type="ECO:0000256" key="4">
    <source>
        <dbReference type="ARBA" id="ARBA00023239"/>
    </source>
</evidence>
<dbReference type="Pfam" id="PF01081">
    <property type="entry name" value="Aldolase"/>
    <property type="match status" value="1"/>
</dbReference>
<reference evidence="6 7" key="2">
    <citation type="submission" date="2018-03" db="EMBL/GenBank/DDBJ databases">
        <title>The ancient ancestry and fast evolution of plastids.</title>
        <authorList>
            <person name="Moore K.R."/>
            <person name="Magnabosco C."/>
            <person name="Momper L."/>
            <person name="Gold D.A."/>
            <person name="Bosak T."/>
            <person name="Fournier G.P."/>
        </authorList>
    </citation>
    <scope>NUCLEOTIDE SEQUENCE [LARGE SCALE GENOMIC DNA]</scope>
    <source>
        <strain evidence="6 7">ULC18</strain>
    </source>
</reference>
<reference evidence="7" key="1">
    <citation type="submission" date="2018-02" db="EMBL/GenBank/DDBJ databases">
        <authorList>
            <person name="Moore K."/>
            <person name="Momper L."/>
        </authorList>
    </citation>
    <scope>NUCLEOTIDE SEQUENCE [LARGE SCALE GENOMIC DNA]</scope>
    <source>
        <strain evidence="7">ULC18</strain>
    </source>
</reference>
<comment type="pathway">
    <text evidence="1">Carbohydrate acid metabolism.</text>
</comment>
<comment type="similarity">
    <text evidence="2">Belongs to the KHG/KDPG aldolase family.</text>
</comment>
<evidence type="ECO:0008006" key="8">
    <source>
        <dbReference type="Google" id="ProtNLM"/>
    </source>
</evidence>
<accession>A0A2T1E612</accession>
<sequence length="217" mass="22804">MTPQDWHALLQQFRAIAVIRAPQLESGYQMAKAAADGGIRLIEITWNSDRAPALIQQLRLQLPHCTIGAGTLLQETHVQEAIAGGAQFLFTPHVAPHLIQLAVAQNVPIIPGALSPTEIVSAWQAGASSVKVFPVQAMGGAAYIQSLQAPLGNIPLIPTGGVTLENASAFLAAGAIAVGLSGHLFPKQVVAEGNWNAIAQQAQSLMHRLTNPSVNQS</sequence>
<dbReference type="PANTHER" id="PTHR30246">
    <property type="entry name" value="2-KETO-3-DEOXY-6-PHOSPHOGLUCONATE ALDOLASE"/>
    <property type="match status" value="1"/>
</dbReference>
<dbReference type="Gene3D" id="3.20.20.70">
    <property type="entry name" value="Aldolase class I"/>
    <property type="match status" value="1"/>
</dbReference>
<dbReference type="CDD" id="cd00452">
    <property type="entry name" value="KDPG_aldolase"/>
    <property type="match status" value="1"/>
</dbReference>
<dbReference type="NCBIfam" id="NF005673">
    <property type="entry name" value="PRK07455.1"/>
    <property type="match status" value="1"/>
</dbReference>
<dbReference type="EMBL" id="PVWK01000083">
    <property type="protein sequence ID" value="PSB28160.1"/>
    <property type="molecule type" value="Genomic_DNA"/>
</dbReference>
<dbReference type="InterPro" id="IPR000887">
    <property type="entry name" value="Aldlse_KDPG_KHG"/>
</dbReference>
<protein>
    <recommendedName>
        <fullName evidence="8">Keto-deoxy-phosphogluconate aldolase</fullName>
    </recommendedName>
</protein>
<dbReference type="NCBIfam" id="TIGR01182">
    <property type="entry name" value="eda"/>
    <property type="match status" value="1"/>
</dbReference>
<dbReference type="SUPFAM" id="SSF51569">
    <property type="entry name" value="Aldolase"/>
    <property type="match status" value="1"/>
</dbReference>
<dbReference type="PANTHER" id="PTHR30246:SF1">
    <property type="entry name" value="2-DEHYDRO-3-DEOXY-6-PHOSPHOGALACTONATE ALDOLASE-RELATED"/>
    <property type="match status" value="1"/>
</dbReference>
<dbReference type="RefSeq" id="WP_106257099.1">
    <property type="nucleotide sequence ID" value="NZ_CAWNSW010000092.1"/>
</dbReference>
<comment type="caution">
    <text evidence="6">The sequence shown here is derived from an EMBL/GenBank/DDBJ whole genome shotgun (WGS) entry which is preliminary data.</text>
</comment>
<keyword evidence="7" id="KW-1185">Reference proteome</keyword>
<evidence type="ECO:0000256" key="3">
    <source>
        <dbReference type="ARBA" id="ARBA00011233"/>
    </source>
</evidence>
<keyword evidence="5" id="KW-0119">Carbohydrate metabolism</keyword>
<dbReference type="AlphaFoldDB" id="A0A2T1E612"/>
<dbReference type="Proteomes" id="UP000239576">
    <property type="component" value="Unassembled WGS sequence"/>
</dbReference>
<comment type="subunit">
    <text evidence="3">Homotrimer.</text>
</comment>
<organism evidence="6 7">
    <name type="scientific">Stenomitos frigidus ULC18</name>
    <dbReference type="NCBI Taxonomy" id="2107698"/>
    <lineage>
        <taxon>Bacteria</taxon>
        <taxon>Bacillati</taxon>
        <taxon>Cyanobacteriota</taxon>
        <taxon>Cyanophyceae</taxon>
        <taxon>Leptolyngbyales</taxon>
        <taxon>Leptolyngbyaceae</taxon>
        <taxon>Stenomitos</taxon>
    </lineage>
</organism>
<evidence type="ECO:0000256" key="2">
    <source>
        <dbReference type="ARBA" id="ARBA00006906"/>
    </source>
</evidence>
<dbReference type="InterPro" id="IPR013785">
    <property type="entry name" value="Aldolase_TIM"/>
</dbReference>
<name>A0A2T1E612_9CYAN</name>
<keyword evidence="4" id="KW-0456">Lyase</keyword>
<evidence type="ECO:0000313" key="6">
    <source>
        <dbReference type="EMBL" id="PSB28160.1"/>
    </source>
</evidence>
<evidence type="ECO:0000256" key="1">
    <source>
        <dbReference type="ARBA" id="ARBA00004761"/>
    </source>
</evidence>
<evidence type="ECO:0000256" key="5">
    <source>
        <dbReference type="ARBA" id="ARBA00023277"/>
    </source>
</evidence>